<keyword evidence="2" id="KW-1185">Reference proteome</keyword>
<proteinExistence type="predicted"/>
<sequence length="99" mass="11789">MCKFVLKWKVGVQSRNIPPTNRQQNRQELLQLRSINAIIDKSIDQIHTRNNLKELEFEFQDKKHEFLLIQDKPTSSKYKQLLNELEENISKREALILKG</sequence>
<organism evidence="1 2">
    <name type="scientific">Methanobacterium spitsbergense</name>
    <dbReference type="NCBI Taxonomy" id="2874285"/>
    <lineage>
        <taxon>Archaea</taxon>
        <taxon>Methanobacteriati</taxon>
        <taxon>Methanobacteriota</taxon>
        <taxon>Methanomada group</taxon>
        <taxon>Methanobacteria</taxon>
        <taxon>Methanobacteriales</taxon>
        <taxon>Methanobacteriaceae</taxon>
        <taxon>Methanobacterium</taxon>
    </lineage>
</organism>
<accession>A0A8T5UTD9</accession>
<evidence type="ECO:0000313" key="2">
    <source>
        <dbReference type="Proteomes" id="UP000825933"/>
    </source>
</evidence>
<gene>
    <name evidence="1" type="ORF">K8N75_13095</name>
</gene>
<evidence type="ECO:0000313" key="1">
    <source>
        <dbReference type="EMBL" id="MBZ2166974.1"/>
    </source>
</evidence>
<dbReference type="Proteomes" id="UP000825933">
    <property type="component" value="Unassembled WGS sequence"/>
</dbReference>
<name>A0A8T5UTD9_9EURY</name>
<reference evidence="2" key="1">
    <citation type="journal article" date="2022" name="Microbiol. Resour. Announc.">
        <title>Draft Genome Sequence of a Methanogenic Archaeon from West Spitsbergen Permafrost.</title>
        <authorList>
            <person name="Trubitsyn V."/>
            <person name="Rivkina E."/>
            <person name="Shcherbakova V."/>
        </authorList>
    </citation>
    <scope>NUCLEOTIDE SEQUENCE [LARGE SCALE GENOMIC DNA]</scope>
    <source>
        <strain evidence="2">VT</strain>
    </source>
</reference>
<dbReference type="EMBL" id="JAIOUQ010000016">
    <property type="protein sequence ID" value="MBZ2166974.1"/>
    <property type="molecule type" value="Genomic_DNA"/>
</dbReference>
<protein>
    <submittedName>
        <fullName evidence="1">Uncharacterized protein</fullName>
    </submittedName>
</protein>
<comment type="caution">
    <text evidence="1">The sequence shown here is derived from an EMBL/GenBank/DDBJ whole genome shotgun (WGS) entry which is preliminary data.</text>
</comment>
<dbReference type="AlphaFoldDB" id="A0A8T5UTD9"/>